<keyword evidence="5" id="KW-0170">Cobalt</keyword>
<name>A0A642VCD5_9ASCO</name>
<evidence type="ECO:0000256" key="2">
    <source>
        <dbReference type="ARBA" id="ARBA00022723"/>
    </source>
</evidence>
<keyword evidence="4" id="KW-0119">Carbohydrate metabolism</keyword>
<accession>A0A642VCD5</accession>
<dbReference type="Proteomes" id="UP000761534">
    <property type="component" value="Unassembled WGS sequence"/>
</dbReference>
<dbReference type="AlphaFoldDB" id="A0A642VCD5"/>
<proteinExistence type="predicted"/>
<dbReference type="GO" id="GO:0030476">
    <property type="term" value="P:ascospore wall assembly"/>
    <property type="evidence" value="ECO:0007669"/>
    <property type="project" value="TreeGrafter"/>
</dbReference>
<dbReference type="VEuPathDB" id="FungiDB:TRICI_001534"/>
<evidence type="ECO:0000313" key="10">
    <source>
        <dbReference type="EMBL" id="KAA8916325.1"/>
    </source>
</evidence>
<dbReference type="InterPro" id="IPR050248">
    <property type="entry name" value="Polysacc_deacetylase_ArnD"/>
</dbReference>
<keyword evidence="11" id="KW-1185">Reference proteome</keyword>
<reference evidence="10" key="1">
    <citation type="journal article" date="2019" name="G3 (Bethesda)">
        <title>Genome Assemblies of Two Rare Opportunistic Yeast Pathogens: Diutina rugosa (syn. Candida rugosa) and Trichomonascus ciferrii (syn. Candida ciferrii).</title>
        <authorList>
            <person name="Mixao V."/>
            <person name="Saus E."/>
            <person name="Hansen A.P."/>
            <person name="Lass-Florl C."/>
            <person name="Gabaldon T."/>
        </authorList>
    </citation>
    <scope>NUCLEOTIDE SEQUENCE</scope>
    <source>
        <strain evidence="10">CBS 4856</strain>
    </source>
</reference>
<comment type="cofactor">
    <cofactor evidence="1">
        <name>Co(2+)</name>
        <dbReference type="ChEBI" id="CHEBI:48828"/>
    </cofactor>
</comment>
<evidence type="ECO:0000256" key="1">
    <source>
        <dbReference type="ARBA" id="ARBA00001941"/>
    </source>
</evidence>
<dbReference type="GO" id="GO:0004099">
    <property type="term" value="F:chitin deacetylase activity"/>
    <property type="evidence" value="ECO:0007669"/>
    <property type="project" value="UniProtKB-EC"/>
</dbReference>
<dbReference type="PROSITE" id="PS51677">
    <property type="entry name" value="NODB"/>
    <property type="match status" value="1"/>
</dbReference>
<gene>
    <name evidence="10" type="ORF">TRICI_001534</name>
</gene>
<dbReference type="OrthoDB" id="2125469at2759"/>
<evidence type="ECO:0000256" key="3">
    <source>
        <dbReference type="ARBA" id="ARBA00022801"/>
    </source>
</evidence>
<protein>
    <recommendedName>
        <fullName evidence="6">chitin deacetylase</fullName>
        <ecNumber evidence="6">3.5.1.41</ecNumber>
    </recommendedName>
</protein>
<keyword evidence="3" id="KW-0378">Hydrolase</keyword>
<dbReference type="GO" id="GO:0006032">
    <property type="term" value="P:chitin catabolic process"/>
    <property type="evidence" value="ECO:0007669"/>
    <property type="project" value="UniProtKB-KW"/>
</dbReference>
<dbReference type="EMBL" id="SWFS01000109">
    <property type="protein sequence ID" value="KAA8916325.1"/>
    <property type="molecule type" value="Genomic_DNA"/>
</dbReference>
<keyword evidence="4" id="KW-0146">Chitin degradation</keyword>
<evidence type="ECO:0000313" key="11">
    <source>
        <dbReference type="Proteomes" id="UP000761534"/>
    </source>
</evidence>
<evidence type="ECO:0000256" key="6">
    <source>
        <dbReference type="ARBA" id="ARBA00024056"/>
    </source>
</evidence>
<dbReference type="InterPro" id="IPR011330">
    <property type="entry name" value="Glyco_hydro/deAcase_b/a-brl"/>
</dbReference>
<dbReference type="InterPro" id="IPR002509">
    <property type="entry name" value="NODB_dom"/>
</dbReference>
<dbReference type="SUPFAM" id="SSF88713">
    <property type="entry name" value="Glycoside hydrolase/deacetylase"/>
    <property type="match status" value="1"/>
</dbReference>
<evidence type="ECO:0000256" key="7">
    <source>
        <dbReference type="ARBA" id="ARBA00048494"/>
    </source>
</evidence>
<keyword evidence="8" id="KW-0732">Signal</keyword>
<feature type="signal peptide" evidence="8">
    <location>
        <begin position="1"/>
        <end position="31"/>
    </location>
</feature>
<dbReference type="GO" id="GO:0005975">
    <property type="term" value="P:carbohydrate metabolic process"/>
    <property type="evidence" value="ECO:0007669"/>
    <property type="project" value="InterPro"/>
</dbReference>
<evidence type="ECO:0000259" key="9">
    <source>
        <dbReference type="PROSITE" id="PS51677"/>
    </source>
</evidence>
<dbReference type="GO" id="GO:0005628">
    <property type="term" value="C:prospore membrane"/>
    <property type="evidence" value="ECO:0007669"/>
    <property type="project" value="TreeGrafter"/>
</dbReference>
<evidence type="ECO:0000256" key="4">
    <source>
        <dbReference type="ARBA" id="ARBA00023024"/>
    </source>
</evidence>
<dbReference type="EC" id="3.5.1.41" evidence="6"/>
<feature type="chain" id="PRO_5024907416" description="chitin deacetylase" evidence="8">
    <location>
        <begin position="32"/>
        <end position="320"/>
    </location>
</feature>
<keyword evidence="2" id="KW-0479">Metal-binding</keyword>
<dbReference type="PANTHER" id="PTHR10587">
    <property type="entry name" value="GLYCOSYL TRANSFERASE-RELATED"/>
    <property type="match status" value="1"/>
</dbReference>
<dbReference type="Pfam" id="PF01522">
    <property type="entry name" value="Polysacc_deac_1"/>
    <property type="match status" value="1"/>
</dbReference>
<evidence type="ECO:0000256" key="8">
    <source>
        <dbReference type="SAM" id="SignalP"/>
    </source>
</evidence>
<feature type="domain" description="NodB homology" evidence="9">
    <location>
        <begin position="126"/>
        <end position="305"/>
    </location>
</feature>
<dbReference type="PANTHER" id="PTHR10587:SF133">
    <property type="entry name" value="CHITIN DEACETYLASE 1-RELATED"/>
    <property type="match status" value="1"/>
</dbReference>
<organism evidence="10 11">
    <name type="scientific">Trichomonascus ciferrii</name>
    <dbReference type="NCBI Taxonomy" id="44093"/>
    <lineage>
        <taxon>Eukaryota</taxon>
        <taxon>Fungi</taxon>
        <taxon>Dikarya</taxon>
        <taxon>Ascomycota</taxon>
        <taxon>Saccharomycotina</taxon>
        <taxon>Dipodascomycetes</taxon>
        <taxon>Dipodascales</taxon>
        <taxon>Trichomonascaceae</taxon>
        <taxon>Trichomonascus</taxon>
        <taxon>Trichomonascus ciferrii complex</taxon>
    </lineage>
</organism>
<comment type="caution">
    <text evidence="10">The sequence shown here is derived from an EMBL/GenBank/DDBJ whole genome shotgun (WGS) entry which is preliminary data.</text>
</comment>
<keyword evidence="4" id="KW-0624">Polysaccharide degradation</keyword>
<comment type="catalytic activity">
    <reaction evidence="7">
        <text>[(1-&gt;4)-N-acetyl-beta-D-glucosaminyl](n) + n H2O = chitosan + n acetate</text>
        <dbReference type="Rhea" id="RHEA:10464"/>
        <dbReference type="Rhea" id="RHEA-COMP:9593"/>
        <dbReference type="Rhea" id="RHEA-COMP:9597"/>
        <dbReference type="ChEBI" id="CHEBI:15377"/>
        <dbReference type="ChEBI" id="CHEBI:17029"/>
        <dbReference type="ChEBI" id="CHEBI:30089"/>
        <dbReference type="ChEBI" id="CHEBI:57704"/>
        <dbReference type="EC" id="3.5.1.41"/>
    </reaction>
    <physiologicalReaction direction="left-to-right" evidence="7">
        <dbReference type="Rhea" id="RHEA:10465"/>
    </physiologicalReaction>
</comment>
<dbReference type="GO" id="GO:0046872">
    <property type="term" value="F:metal ion binding"/>
    <property type="evidence" value="ECO:0007669"/>
    <property type="project" value="UniProtKB-KW"/>
</dbReference>
<evidence type="ECO:0000256" key="5">
    <source>
        <dbReference type="ARBA" id="ARBA00023285"/>
    </source>
</evidence>
<sequence length="320" mass="36198">MNMGGLLGNGRMIRTLLTIATILLQASFSLQDSLPSADAALYDQPHYGDAYTQLLQPFPSWLADITGMTHWPTEIPPYIPMNTIDLDAVPKNIPRRSLGDCSRVDRSMCAFDCFRCTAVDDIFTCPILSQTFDDGPSPSTPKLLNDLPVRTTFFTQGINVVRFPETFRRAHEQGHLLATHTWSHADLTSLRNEDIVAQIQWSIWAMNATAGIVPKYFRPPYGALDDRVRAITRQFGLTAVFWDRDTFDWRVNDGSKTAEEVYADVRQWQRERPNGLILEHDSTIKTVNVGVKVSQLLGPRQMTVADCVNGQWYQQQFSIQ</sequence>
<dbReference type="Gene3D" id="3.20.20.370">
    <property type="entry name" value="Glycoside hydrolase/deacetylase"/>
    <property type="match status" value="1"/>
</dbReference>